<proteinExistence type="predicted"/>
<name>A0A6J8B9B2_MYTCO</name>
<dbReference type="Gene3D" id="3.90.190.10">
    <property type="entry name" value="Protein tyrosine phosphatase superfamily"/>
    <property type="match status" value="1"/>
</dbReference>
<evidence type="ECO:0000259" key="1">
    <source>
        <dbReference type="PROSITE" id="PS50055"/>
    </source>
</evidence>
<dbReference type="GO" id="GO:0004725">
    <property type="term" value="F:protein tyrosine phosphatase activity"/>
    <property type="evidence" value="ECO:0007669"/>
    <property type="project" value="InterPro"/>
</dbReference>
<accession>A0A6J8B9B2</accession>
<dbReference type="Proteomes" id="UP000507470">
    <property type="component" value="Unassembled WGS sequence"/>
</dbReference>
<dbReference type="Pfam" id="PF00102">
    <property type="entry name" value="Y_phosphatase"/>
    <property type="match status" value="1"/>
</dbReference>
<dbReference type="OrthoDB" id="6179430at2759"/>
<organism evidence="2 3">
    <name type="scientific">Mytilus coruscus</name>
    <name type="common">Sea mussel</name>
    <dbReference type="NCBI Taxonomy" id="42192"/>
    <lineage>
        <taxon>Eukaryota</taxon>
        <taxon>Metazoa</taxon>
        <taxon>Spiralia</taxon>
        <taxon>Lophotrochozoa</taxon>
        <taxon>Mollusca</taxon>
        <taxon>Bivalvia</taxon>
        <taxon>Autobranchia</taxon>
        <taxon>Pteriomorphia</taxon>
        <taxon>Mytilida</taxon>
        <taxon>Mytiloidea</taxon>
        <taxon>Mytilidae</taxon>
        <taxon>Mytilinae</taxon>
        <taxon>Mytilus</taxon>
    </lineage>
</organism>
<protein>
    <recommendedName>
        <fullName evidence="1">Tyrosine-protein phosphatase domain-containing protein</fullName>
    </recommendedName>
</protein>
<gene>
    <name evidence="2" type="ORF">MCOR_14763</name>
</gene>
<dbReference type="InterPro" id="IPR029021">
    <property type="entry name" value="Prot-tyrosine_phosphatase-like"/>
</dbReference>
<dbReference type="PROSITE" id="PS50055">
    <property type="entry name" value="TYR_PHOSPHATASE_PTP"/>
    <property type="match status" value="1"/>
</dbReference>
<dbReference type="AlphaFoldDB" id="A0A6J8B9B2"/>
<evidence type="ECO:0000313" key="2">
    <source>
        <dbReference type="EMBL" id="CAC5378577.1"/>
    </source>
</evidence>
<dbReference type="InterPro" id="IPR000242">
    <property type="entry name" value="PTP_cat"/>
</dbReference>
<feature type="domain" description="Tyrosine-protein phosphatase" evidence="1">
    <location>
        <begin position="1"/>
        <end position="162"/>
    </location>
</feature>
<sequence length="201" mass="23487">MTYQTLLSDIEIKSIFYSLRSEFKVINNNNVSILLEVPQKNLAKRFWTIVDDHCIETIIILVRENEKVTEFYPTIDDVFRMNNFEIYLDSAERKNKHIKLLTFNLYNKTTQSMRQIKMFKTNVLESPPVKGICHILDKASEMRGAPVLIINSKMADLSVCGVLTVCLNVIYAIQSDDYELCYKVIKHYLEDVHTVTYDFIE</sequence>
<keyword evidence="3" id="KW-1185">Reference proteome</keyword>
<dbReference type="SUPFAM" id="SSF52799">
    <property type="entry name" value="(Phosphotyrosine protein) phosphatases II"/>
    <property type="match status" value="1"/>
</dbReference>
<dbReference type="EMBL" id="CACVKT020002575">
    <property type="protein sequence ID" value="CAC5378577.1"/>
    <property type="molecule type" value="Genomic_DNA"/>
</dbReference>
<reference evidence="2 3" key="1">
    <citation type="submission" date="2020-06" db="EMBL/GenBank/DDBJ databases">
        <authorList>
            <person name="Li R."/>
            <person name="Bekaert M."/>
        </authorList>
    </citation>
    <scope>NUCLEOTIDE SEQUENCE [LARGE SCALE GENOMIC DNA]</scope>
    <source>
        <strain evidence="3">wild</strain>
    </source>
</reference>
<evidence type="ECO:0000313" key="3">
    <source>
        <dbReference type="Proteomes" id="UP000507470"/>
    </source>
</evidence>